<dbReference type="SUPFAM" id="SSF50715">
    <property type="entry name" value="Ribosomal protein L25-like"/>
    <property type="match status" value="1"/>
</dbReference>
<dbReference type="CDD" id="cd00495">
    <property type="entry name" value="Ribosomal_L25_TL5_CTC"/>
    <property type="match status" value="1"/>
</dbReference>
<dbReference type="InterPro" id="IPR020930">
    <property type="entry name" value="Ribosomal_uL5_bac-type"/>
</dbReference>
<protein>
    <recommendedName>
        <fullName evidence="5">Large ribosomal subunit protein bL25</fullName>
    </recommendedName>
    <alternativeName>
        <fullName evidence="5">General stress protein CTC</fullName>
    </alternativeName>
</protein>
<proteinExistence type="inferred from homology"/>
<dbReference type="InterPro" id="IPR020057">
    <property type="entry name" value="Ribosomal_bL25_b-dom"/>
</dbReference>
<comment type="similarity">
    <text evidence="5">Belongs to the bacterial ribosomal protein bL25 family. CTC subfamily.</text>
</comment>
<dbReference type="NCBIfam" id="NF004130">
    <property type="entry name" value="PRK05618.1-5"/>
    <property type="match status" value="1"/>
</dbReference>
<dbReference type="Proteomes" id="UP000180253">
    <property type="component" value="Unassembled WGS sequence"/>
</dbReference>
<dbReference type="GO" id="GO:0006412">
    <property type="term" value="P:translation"/>
    <property type="evidence" value="ECO:0007669"/>
    <property type="project" value="UniProtKB-UniRule"/>
</dbReference>
<dbReference type="PANTHER" id="PTHR33284">
    <property type="entry name" value="RIBOSOMAL PROTEIN L25/GLN-TRNA SYNTHETASE, ANTI-CODON-BINDING DOMAIN-CONTAINING PROTEIN"/>
    <property type="match status" value="1"/>
</dbReference>
<evidence type="ECO:0000256" key="3">
    <source>
        <dbReference type="ARBA" id="ARBA00022980"/>
    </source>
</evidence>
<dbReference type="GO" id="GO:0008097">
    <property type="term" value="F:5S rRNA binding"/>
    <property type="evidence" value="ECO:0007669"/>
    <property type="project" value="InterPro"/>
</dbReference>
<evidence type="ECO:0000259" key="7">
    <source>
        <dbReference type="Pfam" id="PF14693"/>
    </source>
</evidence>
<dbReference type="STRING" id="327939.BIW53_16865"/>
<evidence type="ECO:0000259" key="6">
    <source>
        <dbReference type="Pfam" id="PF01386"/>
    </source>
</evidence>
<evidence type="ECO:0000256" key="1">
    <source>
        <dbReference type="ARBA" id="ARBA00022730"/>
    </source>
</evidence>
<reference evidence="8 9" key="1">
    <citation type="submission" date="2016-10" db="EMBL/GenBank/DDBJ databases">
        <title>Pseudoalteromonas amylolytica sp. nov., isolated from the surface seawater.</title>
        <authorList>
            <person name="Wu Y.-H."/>
            <person name="Cheng H."/>
            <person name="Jin X.-B."/>
            <person name="Wang C.-S."/>
            <person name="Xu X.-W."/>
        </authorList>
    </citation>
    <scope>NUCLEOTIDE SEQUENCE [LARGE SCALE GENOMIC DNA]</scope>
    <source>
        <strain evidence="8 9">JCM 12483</strain>
    </source>
</reference>
<dbReference type="EMBL" id="MNAN01000035">
    <property type="protein sequence ID" value="OHU93908.1"/>
    <property type="molecule type" value="Genomic_DNA"/>
</dbReference>
<evidence type="ECO:0000256" key="4">
    <source>
        <dbReference type="ARBA" id="ARBA00023274"/>
    </source>
</evidence>
<dbReference type="InterPro" id="IPR001021">
    <property type="entry name" value="Ribosomal_bL25_long"/>
</dbReference>
<dbReference type="InterPro" id="IPR037121">
    <property type="entry name" value="Ribosomal_bL25_C"/>
</dbReference>
<gene>
    <name evidence="5" type="primary">rplY</name>
    <name evidence="5" type="synonym">ctc</name>
    <name evidence="8" type="ORF">BIW53_16865</name>
</gene>
<dbReference type="RefSeq" id="WP_070993201.1">
    <property type="nucleotide sequence ID" value="NZ_CBCSHD010000004.1"/>
</dbReference>
<keyword evidence="2 5" id="KW-0694">RNA-binding</keyword>
<dbReference type="NCBIfam" id="NF004612">
    <property type="entry name" value="PRK05943.1"/>
    <property type="match status" value="1"/>
</dbReference>
<dbReference type="HAMAP" id="MF_01336">
    <property type="entry name" value="Ribosomal_bL25"/>
    <property type="match status" value="1"/>
</dbReference>
<comment type="function">
    <text evidence="5">This is one of the proteins that binds to the 5S RNA in the ribosome where it forms part of the central protuberance.</text>
</comment>
<comment type="subunit">
    <text evidence="5">Part of the 50S ribosomal subunit; part of the 5S rRNA/L5/L18/L25 subcomplex. Contacts the 5S rRNA. Binds to the 5S rRNA independently of L5 and L18.</text>
</comment>
<dbReference type="PANTHER" id="PTHR33284:SF1">
    <property type="entry name" value="RIBOSOMAL PROTEIN L25_GLN-TRNA SYNTHETASE, ANTI-CODON-BINDING DOMAIN-CONTAINING PROTEIN"/>
    <property type="match status" value="1"/>
</dbReference>
<dbReference type="GO" id="GO:0022625">
    <property type="term" value="C:cytosolic large ribosomal subunit"/>
    <property type="evidence" value="ECO:0007669"/>
    <property type="project" value="TreeGrafter"/>
</dbReference>
<dbReference type="GO" id="GO:0003735">
    <property type="term" value="F:structural constituent of ribosome"/>
    <property type="evidence" value="ECO:0007669"/>
    <property type="project" value="InterPro"/>
</dbReference>
<dbReference type="InterPro" id="IPR011035">
    <property type="entry name" value="Ribosomal_bL25/Gln-tRNA_synth"/>
</dbReference>
<keyword evidence="4 5" id="KW-0687">Ribonucleoprotein</keyword>
<dbReference type="NCBIfam" id="TIGR00731">
    <property type="entry name" value="bL25_bact_ctc"/>
    <property type="match status" value="1"/>
</dbReference>
<evidence type="ECO:0000313" key="8">
    <source>
        <dbReference type="EMBL" id="OHU93908.1"/>
    </source>
</evidence>
<dbReference type="AlphaFoldDB" id="A0A1S1N3C9"/>
<evidence type="ECO:0000256" key="2">
    <source>
        <dbReference type="ARBA" id="ARBA00022884"/>
    </source>
</evidence>
<dbReference type="Gene3D" id="2.40.240.10">
    <property type="entry name" value="Ribosomal Protein L25, Chain P"/>
    <property type="match status" value="1"/>
</dbReference>
<dbReference type="InterPro" id="IPR020056">
    <property type="entry name" value="Rbsml_bL25/Gln-tRNA_synth_N"/>
</dbReference>
<dbReference type="Gene3D" id="2.170.120.20">
    <property type="entry name" value="Ribosomal protein L25, beta domain"/>
    <property type="match status" value="1"/>
</dbReference>
<dbReference type="OrthoDB" id="9806411at2"/>
<keyword evidence="1 5" id="KW-0699">rRNA-binding</keyword>
<sequence>MSNELYTLNAEVRADLGTGASRRLRRADKVPAILYGAEKDAVALTLDHNKVLKSQEDEGFYSHILTLNIAGESVEAILKDIQRHPYKPKITHLDFQRVDANHKIHTKVPVHFLNEEKATKGGNTVAHLVTEIDVTCLPAALPEFIEVDVAALEVGATLHLSDIKLPAGVASVELAKGEGHDQAVVTLNAPKGSASEEATEEAAE</sequence>
<dbReference type="FunFam" id="2.40.240.10:FF:000002">
    <property type="entry name" value="50S ribosomal protein L25"/>
    <property type="match status" value="1"/>
</dbReference>
<dbReference type="Pfam" id="PF14693">
    <property type="entry name" value="Ribosomal_TL5_C"/>
    <property type="match status" value="1"/>
</dbReference>
<feature type="domain" description="Large ribosomal subunit protein bL25 L25" evidence="6">
    <location>
        <begin position="8"/>
        <end position="95"/>
    </location>
</feature>
<organism evidence="8 9">
    <name type="scientific">Pseudoalteromonas byunsanensis</name>
    <dbReference type="NCBI Taxonomy" id="327939"/>
    <lineage>
        <taxon>Bacteria</taxon>
        <taxon>Pseudomonadati</taxon>
        <taxon>Pseudomonadota</taxon>
        <taxon>Gammaproteobacteria</taxon>
        <taxon>Alteromonadales</taxon>
        <taxon>Pseudoalteromonadaceae</taxon>
        <taxon>Pseudoalteromonas</taxon>
    </lineage>
</organism>
<accession>A0A1S1N3C9</accession>
<comment type="caution">
    <text evidence="8">The sequence shown here is derived from an EMBL/GenBank/DDBJ whole genome shotgun (WGS) entry which is preliminary data.</text>
</comment>
<dbReference type="InterPro" id="IPR029751">
    <property type="entry name" value="Ribosomal_L25_dom"/>
</dbReference>
<feature type="domain" description="Large ribosomal subunit protein bL25 beta" evidence="7">
    <location>
        <begin position="103"/>
        <end position="191"/>
    </location>
</feature>
<dbReference type="HAMAP" id="MF_01334">
    <property type="entry name" value="Ribosomal_bL25_CTC"/>
    <property type="match status" value="1"/>
</dbReference>
<name>A0A1S1N3C9_9GAMM</name>
<dbReference type="NCBIfam" id="NF004128">
    <property type="entry name" value="PRK05618.1-2"/>
    <property type="match status" value="1"/>
</dbReference>
<evidence type="ECO:0000256" key="5">
    <source>
        <dbReference type="HAMAP-Rule" id="MF_01334"/>
    </source>
</evidence>
<dbReference type="Pfam" id="PF01386">
    <property type="entry name" value="Ribosomal_L25p"/>
    <property type="match status" value="1"/>
</dbReference>
<dbReference type="InterPro" id="IPR020055">
    <property type="entry name" value="Ribosomal_bL25_short"/>
</dbReference>
<evidence type="ECO:0000313" key="9">
    <source>
        <dbReference type="Proteomes" id="UP000180253"/>
    </source>
</evidence>
<keyword evidence="9" id="KW-1185">Reference proteome</keyword>
<keyword evidence="3 5" id="KW-0689">Ribosomal protein</keyword>